<feature type="transmembrane region" description="Helical" evidence="6">
    <location>
        <begin position="58"/>
        <end position="77"/>
    </location>
</feature>
<feature type="transmembrane region" description="Helical" evidence="6">
    <location>
        <begin position="363"/>
        <end position="383"/>
    </location>
</feature>
<feature type="transmembrane region" description="Helical" evidence="6">
    <location>
        <begin position="102"/>
        <end position="135"/>
    </location>
</feature>
<feature type="transmembrane region" description="Helical" evidence="6">
    <location>
        <begin position="200"/>
        <end position="218"/>
    </location>
</feature>
<evidence type="ECO:0000256" key="3">
    <source>
        <dbReference type="ARBA" id="ARBA00022692"/>
    </source>
</evidence>
<keyword evidence="5 6" id="KW-0472">Membrane</keyword>
<feature type="transmembrane region" description="Helical" evidence="6">
    <location>
        <begin position="668"/>
        <end position="689"/>
    </location>
</feature>
<proteinExistence type="predicted"/>
<feature type="transmembrane region" description="Helical" evidence="6">
    <location>
        <begin position="614"/>
        <end position="636"/>
    </location>
</feature>
<evidence type="ECO:0000256" key="5">
    <source>
        <dbReference type="ARBA" id="ARBA00023136"/>
    </source>
</evidence>
<feature type="transmembrane region" description="Helical" evidence="6">
    <location>
        <begin position="238"/>
        <end position="259"/>
    </location>
</feature>
<keyword evidence="2" id="KW-1003">Cell membrane</keyword>
<feature type="transmembrane region" description="Helical" evidence="6">
    <location>
        <begin position="266"/>
        <end position="286"/>
    </location>
</feature>
<evidence type="ECO:0000256" key="2">
    <source>
        <dbReference type="ARBA" id="ARBA00022475"/>
    </source>
</evidence>
<evidence type="ECO:0000256" key="1">
    <source>
        <dbReference type="ARBA" id="ARBA00004651"/>
    </source>
</evidence>
<evidence type="ECO:0000313" key="8">
    <source>
        <dbReference type="EMBL" id="MCC2125941.1"/>
    </source>
</evidence>
<sequence>MYAKLIFRNAKRSAKDYLIYIVTLTICVTLFYAFLSISSSYYQPDIGTAYEITAFSDGIKLAVCAITLLLLFLIRYVNSYMLRRKQKEFAVQSIMGMEQKTIGWLFFAETFLMGAISIALGIALGVLCSQFMSAMLLASYGHSYELTWTLFPDTVLWTVGFFTISFFVVGLFNVRTIRKIKIIDMLSADRQNEPDLKKNRFIPTILVIYLVLSIWMLETGIQKMIFFFDPRFAFPLHILFWGNIIFPALTLLWSFVWLLKKKVWTLQTLLIGLLACTVPNTVLAALVPVFESKYYLTLGAGTINQYLLFVVADLLFLICGIIYLSSSAIVAWKSKSPAHRYQGNNLFFFGQIISKLTTTTKTMTLICITLTIAILMFIIAPVLTEWSTGYLDSRSMYDVQINSRYNDVYEKKDLPTGDYEAVTDFLTEEGIAVSADCAFSLYLPNCEDFHDRVKHEFPVVAISLSDYNAIREMLGYEAITLEENEFTTQWHTTATTDEQEEFIRSHAVVDTDVGRLTLSEQASYQEAMGETLYNSYTQVVYVFPDSVCQNLLSVKRNRYIQTSKELSYSDAAALENRFIKVYPELSEKGVGYSIRLSTLQINETKGMNFILKTAMIYGAVVLMVMCLTILSLQQLLDAGKYKYRFGVLRKLGTEESDIKKLMRKQLRVWFGLPITVAVIVSFVVVAYFIQSVSNEIASYIGFDKLLLQVGITVAVLILLLVCYYISTWILFSKSTSNSD</sequence>
<reference evidence="8 9" key="1">
    <citation type="submission" date="2021-10" db="EMBL/GenBank/DDBJ databases">
        <title>Anaerobic single-cell dispensing facilitates the cultivation of human gut bacteria.</title>
        <authorList>
            <person name="Afrizal A."/>
        </authorList>
    </citation>
    <scope>NUCLEOTIDE SEQUENCE [LARGE SCALE GENOMIC DNA]</scope>
    <source>
        <strain evidence="8 9">CLA-AA-H276</strain>
    </source>
</reference>
<keyword evidence="9" id="KW-1185">Reference proteome</keyword>
<name>A0AAE3A4N1_9FIRM</name>
<evidence type="ECO:0000313" key="9">
    <source>
        <dbReference type="Proteomes" id="UP001198220"/>
    </source>
</evidence>
<gene>
    <name evidence="8" type="ORF">LKD36_07090</name>
</gene>
<dbReference type="PANTHER" id="PTHR46795:SF3">
    <property type="entry name" value="ABC TRANSPORTER PERMEASE"/>
    <property type="match status" value="1"/>
</dbReference>
<dbReference type="GO" id="GO:0005886">
    <property type="term" value="C:plasma membrane"/>
    <property type="evidence" value="ECO:0007669"/>
    <property type="project" value="UniProtKB-SubCell"/>
</dbReference>
<organism evidence="8 9">
    <name type="scientific">Hominiventricola filiformis</name>
    <dbReference type="NCBI Taxonomy" id="2885352"/>
    <lineage>
        <taxon>Bacteria</taxon>
        <taxon>Bacillati</taxon>
        <taxon>Bacillota</taxon>
        <taxon>Clostridia</taxon>
        <taxon>Lachnospirales</taxon>
        <taxon>Lachnospiraceae</taxon>
        <taxon>Hominiventricola</taxon>
    </lineage>
</organism>
<feature type="transmembrane region" description="Helical" evidence="6">
    <location>
        <begin position="155"/>
        <end position="174"/>
    </location>
</feature>
<dbReference type="InterPro" id="IPR003838">
    <property type="entry name" value="ABC3_permease_C"/>
</dbReference>
<evidence type="ECO:0000259" key="7">
    <source>
        <dbReference type="Pfam" id="PF02687"/>
    </source>
</evidence>
<dbReference type="Proteomes" id="UP001198220">
    <property type="component" value="Unassembled WGS sequence"/>
</dbReference>
<evidence type="ECO:0000256" key="4">
    <source>
        <dbReference type="ARBA" id="ARBA00022989"/>
    </source>
</evidence>
<dbReference type="RefSeq" id="WP_227589427.1">
    <property type="nucleotide sequence ID" value="NZ_JAJEPS010000005.1"/>
</dbReference>
<feature type="transmembrane region" description="Helical" evidence="6">
    <location>
        <begin position="17"/>
        <end position="38"/>
    </location>
</feature>
<feature type="domain" description="ABC3 transporter permease C-terminal" evidence="7">
    <location>
        <begin position="62"/>
        <end position="181"/>
    </location>
</feature>
<feature type="transmembrane region" description="Helical" evidence="6">
    <location>
        <begin position="709"/>
        <end position="731"/>
    </location>
</feature>
<comment type="caution">
    <text evidence="8">The sequence shown here is derived from an EMBL/GenBank/DDBJ whole genome shotgun (WGS) entry which is preliminary data.</text>
</comment>
<protein>
    <submittedName>
        <fullName evidence="8">ABC transporter permease</fullName>
    </submittedName>
</protein>
<dbReference type="PANTHER" id="PTHR46795">
    <property type="entry name" value="ABC TRANSPORTER PERMEASE-RELATED-RELATED"/>
    <property type="match status" value="1"/>
</dbReference>
<dbReference type="InterPro" id="IPR052536">
    <property type="entry name" value="ABC-4_Integral_Memb_Prot"/>
</dbReference>
<keyword evidence="4 6" id="KW-1133">Transmembrane helix</keyword>
<accession>A0AAE3A4N1</accession>
<comment type="subcellular location">
    <subcellularLocation>
        <location evidence="1">Cell membrane</location>
        <topology evidence="1">Multi-pass membrane protein</topology>
    </subcellularLocation>
</comment>
<dbReference type="EMBL" id="JAJEPS010000005">
    <property type="protein sequence ID" value="MCC2125941.1"/>
    <property type="molecule type" value="Genomic_DNA"/>
</dbReference>
<evidence type="ECO:0000256" key="6">
    <source>
        <dbReference type="SAM" id="Phobius"/>
    </source>
</evidence>
<dbReference type="Pfam" id="PF02687">
    <property type="entry name" value="FtsX"/>
    <property type="match status" value="1"/>
</dbReference>
<keyword evidence="3 6" id="KW-0812">Transmembrane</keyword>
<dbReference type="AlphaFoldDB" id="A0AAE3A4N1"/>
<feature type="transmembrane region" description="Helical" evidence="6">
    <location>
        <begin position="306"/>
        <end position="332"/>
    </location>
</feature>